<dbReference type="Proteomes" id="UP000695007">
    <property type="component" value="Unplaced"/>
</dbReference>
<keyword evidence="8" id="KW-0325">Glycoprotein</keyword>
<dbReference type="PROSITE" id="PS00135">
    <property type="entry name" value="TRYPSIN_SER"/>
    <property type="match status" value="1"/>
</dbReference>
<dbReference type="InterPro" id="IPR001314">
    <property type="entry name" value="Peptidase_S1A"/>
</dbReference>
<dbReference type="AlphaFoldDB" id="A0AAJ6YFT2"/>
<dbReference type="Gene3D" id="2.40.10.10">
    <property type="entry name" value="Trypsin-like serine proteases"/>
    <property type="match status" value="2"/>
</dbReference>
<protein>
    <submittedName>
        <fullName evidence="12">Serine protease snake-like</fullName>
    </submittedName>
</protein>
<dbReference type="InterPro" id="IPR033116">
    <property type="entry name" value="TRYPSIN_SER"/>
</dbReference>
<dbReference type="FunFam" id="2.40.10.10:FF:000068">
    <property type="entry name" value="transmembrane protease serine 2"/>
    <property type="match status" value="1"/>
</dbReference>
<keyword evidence="4" id="KW-0732">Signal</keyword>
<keyword evidence="6 9" id="KW-0720">Serine protease</keyword>
<dbReference type="Pfam" id="PF00089">
    <property type="entry name" value="Trypsin"/>
    <property type="match status" value="1"/>
</dbReference>
<keyword evidence="3 9" id="KW-0645">Protease</keyword>
<dbReference type="GO" id="GO:0004252">
    <property type="term" value="F:serine-type endopeptidase activity"/>
    <property type="evidence" value="ECO:0007669"/>
    <property type="project" value="InterPro"/>
</dbReference>
<evidence type="ECO:0000256" key="2">
    <source>
        <dbReference type="ARBA" id="ARBA00022525"/>
    </source>
</evidence>
<organism evidence="11 12">
    <name type="scientific">Ceratosolen solmsi marchali</name>
    <dbReference type="NCBI Taxonomy" id="326594"/>
    <lineage>
        <taxon>Eukaryota</taxon>
        <taxon>Metazoa</taxon>
        <taxon>Ecdysozoa</taxon>
        <taxon>Arthropoda</taxon>
        <taxon>Hexapoda</taxon>
        <taxon>Insecta</taxon>
        <taxon>Pterygota</taxon>
        <taxon>Neoptera</taxon>
        <taxon>Endopterygota</taxon>
        <taxon>Hymenoptera</taxon>
        <taxon>Apocrita</taxon>
        <taxon>Proctotrupomorpha</taxon>
        <taxon>Chalcidoidea</taxon>
        <taxon>Agaonidae</taxon>
        <taxon>Agaoninae</taxon>
        <taxon>Ceratosolen</taxon>
    </lineage>
</organism>
<keyword evidence="11" id="KW-1185">Reference proteome</keyword>
<evidence type="ECO:0000259" key="10">
    <source>
        <dbReference type="PROSITE" id="PS50240"/>
    </source>
</evidence>
<dbReference type="GO" id="GO:0006508">
    <property type="term" value="P:proteolysis"/>
    <property type="evidence" value="ECO:0007669"/>
    <property type="project" value="UniProtKB-KW"/>
</dbReference>
<keyword evidence="7" id="KW-1015">Disulfide bond</keyword>
<evidence type="ECO:0000313" key="11">
    <source>
        <dbReference type="Proteomes" id="UP000695007"/>
    </source>
</evidence>
<evidence type="ECO:0000256" key="5">
    <source>
        <dbReference type="ARBA" id="ARBA00022801"/>
    </source>
</evidence>
<dbReference type="PRINTS" id="PR00722">
    <property type="entry name" value="CHYMOTRYPSIN"/>
</dbReference>
<proteinExistence type="predicted"/>
<evidence type="ECO:0000313" key="12">
    <source>
        <dbReference type="RefSeq" id="XP_011497272.1"/>
    </source>
</evidence>
<dbReference type="SUPFAM" id="SSF50494">
    <property type="entry name" value="Trypsin-like serine proteases"/>
    <property type="match status" value="1"/>
</dbReference>
<name>A0AAJ6YFT2_9HYME</name>
<gene>
    <name evidence="12" type="primary">LOC105361718</name>
</gene>
<dbReference type="RefSeq" id="XP_011497272.1">
    <property type="nucleotide sequence ID" value="XM_011498970.1"/>
</dbReference>
<dbReference type="KEGG" id="csol:105361718"/>
<evidence type="ECO:0000256" key="3">
    <source>
        <dbReference type="ARBA" id="ARBA00022670"/>
    </source>
</evidence>
<dbReference type="GeneID" id="105361718"/>
<sequence length="240" mass="26279">MHSVAIGFGKSSDSEIFWECGGSIVSEIFVLTASHCLESDFRGPAQCVRTGTTKLHEPESGYQDRVIVERIKHPNYTPPARYHDIALLKLEKSLELNAAVRPACLDIDSQLIGTSAIASGFGKTVFENEKGSNELMKVQLNYISKEDCEKAFKLDLGTNQLPSGFIPNMICAGILDGGKDTCQGDSGGPLQRIINEPYCMYSLVGVTSFGKFCGFENSPAVYSKVSSYTDWIESIVWPEN</sequence>
<evidence type="ECO:0000256" key="8">
    <source>
        <dbReference type="ARBA" id="ARBA00023180"/>
    </source>
</evidence>
<dbReference type="PANTHER" id="PTHR24264:SF54">
    <property type="entry name" value="PEPTIDASE S1 DOMAIN-CONTAINING PROTEIN"/>
    <property type="match status" value="1"/>
</dbReference>
<dbReference type="InterPro" id="IPR050127">
    <property type="entry name" value="Serine_Proteases_S1"/>
</dbReference>
<dbReference type="InterPro" id="IPR018114">
    <property type="entry name" value="TRYPSIN_HIS"/>
</dbReference>
<keyword evidence="2" id="KW-0964">Secreted</keyword>
<dbReference type="GO" id="GO:0005615">
    <property type="term" value="C:extracellular space"/>
    <property type="evidence" value="ECO:0007669"/>
    <property type="project" value="TreeGrafter"/>
</dbReference>
<evidence type="ECO:0000256" key="6">
    <source>
        <dbReference type="ARBA" id="ARBA00022825"/>
    </source>
</evidence>
<evidence type="ECO:0000256" key="7">
    <source>
        <dbReference type="ARBA" id="ARBA00023157"/>
    </source>
</evidence>
<dbReference type="FunFam" id="2.40.10.10:FF:000054">
    <property type="entry name" value="Complement C1r subcomponent"/>
    <property type="match status" value="1"/>
</dbReference>
<feature type="domain" description="Peptidase S1" evidence="10">
    <location>
        <begin position="20"/>
        <end position="237"/>
    </location>
</feature>
<comment type="subcellular location">
    <subcellularLocation>
        <location evidence="1">Secreted</location>
    </subcellularLocation>
</comment>
<dbReference type="InterPro" id="IPR009003">
    <property type="entry name" value="Peptidase_S1_PA"/>
</dbReference>
<dbReference type="PANTHER" id="PTHR24264">
    <property type="entry name" value="TRYPSIN-RELATED"/>
    <property type="match status" value="1"/>
</dbReference>
<keyword evidence="5 9" id="KW-0378">Hydrolase</keyword>
<dbReference type="SMART" id="SM00020">
    <property type="entry name" value="Tryp_SPc"/>
    <property type="match status" value="1"/>
</dbReference>
<evidence type="ECO:0000256" key="9">
    <source>
        <dbReference type="RuleBase" id="RU363034"/>
    </source>
</evidence>
<accession>A0AAJ6YFT2</accession>
<dbReference type="InterPro" id="IPR001254">
    <property type="entry name" value="Trypsin_dom"/>
</dbReference>
<evidence type="ECO:0000256" key="4">
    <source>
        <dbReference type="ARBA" id="ARBA00022729"/>
    </source>
</evidence>
<dbReference type="CDD" id="cd00190">
    <property type="entry name" value="Tryp_SPc"/>
    <property type="match status" value="1"/>
</dbReference>
<evidence type="ECO:0000256" key="1">
    <source>
        <dbReference type="ARBA" id="ARBA00004613"/>
    </source>
</evidence>
<reference evidence="12" key="1">
    <citation type="submission" date="2025-08" db="UniProtKB">
        <authorList>
            <consortium name="RefSeq"/>
        </authorList>
    </citation>
    <scope>IDENTIFICATION</scope>
</reference>
<dbReference type="PROSITE" id="PS00134">
    <property type="entry name" value="TRYPSIN_HIS"/>
    <property type="match status" value="1"/>
</dbReference>
<dbReference type="InterPro" id="IPR043504">
    <property type="entry name" value="Peptidase_S1_PA_chymotrypsin"/>
</dbReference>
<dbReference type="PROSITE" id="PS50240">
    <property type="entry name" value="TRYPSIN_DOM"/>
    <property type="match status" value="1"/>
</dbReference>